<evidence type="ECO:0000259" key="1">
    <source>
        <dbReference type="Pfam" id="PF00534"/>
    </source>
</evidence>
<organism evidence="3 4">
    <name type="scientific">Zobellella taiwanensis</name>
    <dbReference type="NCBI Taxonomy" id="347535"/>
    <lineage>
        <taxon>Bacteria</taxon>
        <taxon>Pseudomonadati</taxon>
        <taxon>Pseudomonadota</taxon>
        <taxon>Gammaproteobacteria</taxon>
        <taxon>Aeromonadales</taxon>
        <taxon>Aeromonadaceae</taxon>
        <taxon>Zobellella</taxon>
    </lineage>
</organism>
<reference evidence="3 4" key="1">
    <citation type="submission" date="2018-03" db="EMBL/GenBank/DDBJ databases">
        <title>The draft genome of Zobellella taiwanensis JCM 13381.</title>
        <authorList>
            <person name="Liu L."/>
            <person name="Li L."/>
            <person name="Wang T."/>
            <person name="Zhang X."/>
            <person name="Liang L."/>
        </authorList>
    </citation>
    <scope>NUCLEOTIDE SEQUENCE [LARGE SCALE GENOMIC DNA]</scope>
    <source>
        <strain evidence="3 4">JCM 13381</strain>
    </source>
</reference>
<dbReference type="Gene3D" id="3.40.50.2000">
    <property type="entry name" value="Glycogen Phosphorylase B"/>
    <property type="match status" value="2"/>
</dbReference>
<dbReference type="AlphaFoldDB" id="A0A2P7RDR9"/>
<dbReference type="PANTHER" id="PTHR45947">
    <property type="entry name" value="SULFOQUINOVOSYL TRANSFERASE SQD2"/>
    <property type="match status" value="1"/>
</dbReference>
<dbReference type="Pfam" id="PF13439">
    <property type="entry name" value="Glyco_transf_4"/>
    <property type="match status" value="1"/>
</dbReference>
<name>A0A2P7RDR9_9GAMM</name>
<dbReference type="Pfam" id="PF00534">
    <property type="entry name" value="Glycos_transf_1"/>
    <property type="match status" value="1"/>
</dbReference>
<feature type="domain" description="Glycosyl transferase family 1" evidence="1">
    <location>
        <begin position="172"/>
        <end position="291"/>
    </location>
</feature>
<dbReference type="GO" id="GO:0016757">
    <property type="term" value="F:glycosyltransferase activity"/>
    <property type="evidence" value="ECO:0007669"/>
    <property type="project" value="UniProtKB-ARBA"/>
</dbReference>
<protein>
    <submittedName>
        <fullName evidence="3">Uncharacterized protein</fullName>
    </submittedName>
</protein>
<dbReference type="InterPro" id="IPR028098">
    <property type="entry name" value="Glyco_trans_4-like_N"/>
</dbReference>
<feature type="domain" description="Glycosyltransferase subfamily 4-like N-terminal" evidence="2">
    <location>
        <begin position="14"/>
        <end position="155"/>
    </location>
</feature>
<dbReference type="SUPFAM" id="SSF53756">
    <property type="entry name" value="UDP-Glycosyltransferase/glycogen phosphorylase"/>
    <property type="match status" value="1"/>
</dbReference>
<keyword evidence="4" id="KW-1185">Reference proteome</keyword>
<evidence type="ECO:0000313" key="4">
    <source>
        <dbReference type="Proteomes" id="UP000242181"/>
    </source>
</evidence>
<sequence>MHILTPVFFNAPMGGLHENIYASACFMLSKGHQVTIICKPGPFSEKLRKKGIQVIETDFSLHLFSEILTAIETLHSKQPIDLIHAHPFISRQLGFITSQILGLPFLVTLHGKYIDELPKYIGKTDAIFTVSEGIRNYLLNEGRADCPEKIHIIPNTPDSKLFKKVSTTPTCKNEKRVTIALVTRLDKDKSFILEVFYQAVIYAAEKYPERIHWYVVGQGTLQNEMAEKLEALRGKNQVTFTGWLQDEALRDAYYRSDAAIAPGRCALEAMSCGVPVIALGSKNYTGLIGPQTWQKAVFTNFGGVGNKQADYIAGSIEADLDTLMHSAKSRHQLGKFCRNIVFQFFNDNQTHQRLLGHYQIIRDAYQAQPRPKLPRSNFLEMRLQRIHIKKSTADKLQITLECEEPETLQFAWYIERDKEIIEKRMYQPNPKLDIKLEPQGQYRVQCYIRDQTGQKASLWISSDTQYQQQANIKTYLNHQKNLPKLNFNINKEQLG</sequence>
<dbReference type="InterPro" id="IPR001296">
    <property type="entry name" value="Glyco_trans_1"/>
</dbReference>
<dbReference type="CDD" id="cd03801">
    <property type="entry name" value="GT4_PimA-like"/>
    <property type="match status" value="1"/>
</dbReference>
<proteinExistence type="predicted"/>
<comment type="caution">
    <text evidence="3">The sequence shown here is derived from an EMBL/GenBank/DDBJ whole genome shotgun (WGS) entry which is preliminary data.</text>
</comment>
<dbReference type="OrthoDB" id="9775208at2"/>
<evidence type="ECO:0000259" key="2">
    <source>
        <dbReference type="Pfam" id="PF13439"/>
    </source>
</evidence>
<evidence type="ECO:0000313" key="3">
    <source>
        <dbReference type="EMBL" id="PSJ48363.1"/>
    </source>
</evidence>
<dbReference type="Proteomes" id="UP000242181">
    <property type="component" value="Unassembled WGS sequence"/>
</dbReference>
<gene>
    <name evidence="3" type="ORF">C7I36_00645</name>
</gene>
<accession>A0A2P7RDR9</accession>
<dbReference type="RefSeq" id="WP_106451816.1">
    <property type="nucleotide sequence ID" value="NZ_PXYH01000001.1"/>
</dbReference>
<dbReference type="EMBL" id="PXYH01000001">
    <property type="protein sequence ID" value="PSJ48363.1"/>
    <property type="molecule type" value="Genomic_DNA"/>
</dbReference>
<dbReference type="PANTHER" id="PTHR45947:SF3">
    <property type="entry name" value="SULFOQUINOVOSYL TRANSFERASE SQD2"/>
    <property type="match status" value="1"/>
</dbReference>
<dbReference type="InterPro" id="IPR050194">
    <property type="entry name" value="Glycosyltransferase_grp1"/>
</dbReference>